<reference evidence="1 2" key="1">
    <citation type="journal article" date="2017" name="Genome Biol. Evol.">
        <title>Phytophthora megakarya and P. palmivora, closely related causal agents of cacao black pod rot, underwent increases in genome sizes and gene numbers by different mechanisms.</title>
        <authorList>
            <person name="Ali S.S."/>
            <person name="Shao J."/>
            <person name="Lary D.J."/>
            <person name="Kronmiller B."/>
            <person name="Shen D."/>
            <person name="Strem M.D."/>
            <person name="Amoako-Attah I."/>
            <person name="Akrofi A.Y."/>
            <person name="Begoude B.A."/>
            <person name="Ten Hoopen G.M."/>
            <person name="Coulibaly K."/>
            <person name="Kebe B.I."/>
            <person name="Melnick R.L."/>
            <person name="Guiltinan M.J."/>
            <person name="Tyler B.M."/>
            <person name="Meinhardt L.W."/>
            <person name="Bailey B.A."/>
        </authorList>
    </citation>
    <scope>NUCLEOTIDE SEQUENCE [LARGE SCALE GENOMIC DNA]</scope>
    <source>
        <strain evidence="2">sbr112.9</strain>
    </source>
</reference>
<accession>A0A2P4X9F8</accession>
<protein>
    <recommendedName>
        <fullName evidence="3">Transposase</fullName>
    </recommendedName>
</protein>
<sequence length="93" mass="10732">MSTRELARISEQKENQVTCLQKLIERGCASSTLNIRRHEAQEAFSSTHHMSISESSVWRILHDCGYTRKVLERRAMHIKEKDVCSVPGRAQSY</sequence>
<proteinExistence type="predicted"/>
<evidence type="ECO:0000313" key="2">
    <source>
        <dbReference type="Proteomes" id="UP000237271"/>
    </source>
</evidence>
<gene>
    <name evidence="1" type="ORF">PHPALM_28683</name>
</gene>
<dbReference type="Proteomes" id="UP000237271">
    <property type="component" value="Unassembled WGS sequence"/>
</dbReference>
<dbReference type="EMBL" id="NCKW01015637">
    <property type="protein sequence ID" value="POM62193.1"/>
    <property type="molecule type" value="Genomic_DNA"/>
</dbReference>
<evidence type="ECO:0008006" key="3">
    <source>
        <dbReference type="Google" id="ProtNLM"/>
    </source>
</evidence>
<dbReference type="AlphaFoldDB" id="A0A2P4X9F8"/>
<evidence type="ECO:0000313" key="1">
    <source>
        <dbReference type="EMBL" id="POM62193.1"/>
    </source>
</evidence>
<keyword evidence="2" id="KW-1185">Reference proteome</keyword>
<organism evidence="1 2">
    <name type="scientific">Phytophthora palmivora</name>
    <dbReference type="NCBI Taxonomy" id="4796"/>
    <lineage>
        <taxon>Eukaryota</taxon>
        <taxon>Sar</taxon>
        <taxon>Stramenopiles</taxon>
        <taxon>Oomycota</taxon>
        <taxon>Peronosporomycetes</taxon>
        <taxon>Peronosporales</taxon>
        <taxon>Peronosporaceae</taxon>
        <taxon>Phytophthora</taxon>
    </lineage>
</organism>
<comment type="caution">
    <text evidence="1">The sequence shown here is derived from an EMBL/GenBank/DDBJ whole genome shotgun (WGS) entry which is preliminary data.</text>
</comment>
<name>A0A2P4X9F8_9STRA</name>